<dbReference type="GO" id="GO:0043399">
    <property type="term" value="F:tRNA adenosine(64)-2'-O-ribosylphosphate transferase activity"/>
    <property type="evidence" value="ECO:0007669"/>
    <property type="project" value="InterPro"/>
</dbReference>
<accession>S8EAV7</accession>
<sequence length="471" mass="52597">MGLGALNHLRKESLDIYNRLHSIAEDIEFVKSVRAAYPHLPVLPNQRCGLWYVDPRMARQEPAYFKSTDGHFGNWSFNLRRPNLHLLSMIVSEGGMILVDSTRSGKRVPDALAKTVPTWCAVINRAVQRKYPDKHKEDWDLRLYCPSSAVSAQEKSQIEARLDGWVDALVNSSYILSDLLRPLHPFWITPSTTAFPRLERSPNQPFYPVICVSASRQIHEGIERRSNGFVYVQGSGDDHESWGMGLTPKLFWTHNDILLNADRSTLSQLIRSLLAPIAVGYPSQHEWTVMPTPVRQVGGRLLISSTSDLPSTLPRAIPGIADEISYVLVSSTALPAGDNAGSEHILRLRMAEGKKEQILYLQSVLPRSMTFIESRLSKGESVCVCCDSGKDASVGVVLAALQLFFDDAGVLQATHEGQDSLRNAASKQSINTRLQWIISSRPEANPSRVTLKRVNEYILTSPSLRRHRGVE</sequence>
<dbReference type="PIRSF" id="PIRSF007747">
    <property type="entry name" value="Ribosyl_Ptfrase"/>
    <property type="match status" value="1"/>
</dbReference>
<dbReference type="PANTHER" id="PTHR31811:SF0">
    <property type="entry name" value="TRNA A64-2'-O-RIBOSYLPHOSPHATE TRANSFERASE"/>
    <property type="match status" value="1"/>
</dbReference>
<dbReference type="HOGENOM" id="CLU_027654_1_1_1"/>
<reference evidence="3 4" key="1">
    <citation type="journal article" date="2012" name="Science">
        <title>The Paleozoic origin of enzymatic lignin decomposition reconstructed from 31 fungal genomes.</title>
        <authorList>
            <person name="Floudas D."/>
            <person name="Binder M."/>
            <person name="Riley R."/>
            <person name="Barry K."/>
            <person name="Blanchette R.A."/>
            <person name="Henrissat B."/>
            <person name="Martinez A.T."/>
            <person name="Otillar R."/>
            <person name="Spatafora J.W."/>
            <person name="Yadav J.S."/>
            <person name="Aerts A."/>
            <person name="Benoit I."/>
            <person name="Boyd A."/>
            <person name="Carlson A."/>
            <person name="Copeland A."/>
            <person name="Coutinho P.M."/>
            <person name="de Vries R.P."/>
            <person name="Ferreira P."/>
            <person name="Findley K."/>
            <person name="Foster B."/>
            <person name="Gaskell J."/>
            <person name="Glotzer D."/>
            <person name="Gorecki P."/>
            <person name="Heitman J."/>
            <person name="Hesse C."/>
            <person name="Hori C."/>
            <person name="Igarashi K."/>
            <person name="Jurgens J.A."/>
            <person name="Kallen N."/>
            <person name="Kersten P."/>
            <person name="Kohler A."/>
            <person name="Kuees U."/>
            <person name="Kumar T.K.A."/>
            <person name="Kuo A."/>
            <person name="LaButti K."/>
            <person name="Larrondo L.F."/>
            <person name="Lindquist E."/>
            <person name="Ling A."/>
            <person name="Lombard V."/>
            <person name="Lucas S."/>
            <person name="Lundell T."/>
            <person name="Martin R."/>
            <person name="McLaughlin D.J."/>
            <person name="Morgenstern I."/>
            <person name="Morin E."/>
            <person name="Murat C."/>
            <person name="Nagy L.G."/>
            <person name="Nolan M."/>
            <person name="Ohm R.A."/>
            <person name="Patyshakuliyeva A."/>
            <person name="Rokas A."/>
            <person name="Ruiz-Duenas F.J."/>
            <person name="Sabat G."/>
            <person name="Salamov A."/>
            <person name="Samejima M."/>
            <person name="Schmutz J."/>
            <person name="Slot J.C."/>
            <person name="St John F."/>
            <person name="Stenlid J."/>
            <person name="Sun H."/>
            <person name="Sun S."/>
            <person name="Syed K."/>
            <person name="Tsang A."/>
            <person name="Wiebenga A."/>
            <person name="Young D."/>
            <person name="Pisabarro A."/>
            <person name="Eastwood D.C."/>
            <person name="Martin F."/>
            <person name="Cullen D."/>
            <person name="Grigoriev I.V."/>
            <person name="Hibbett D.S."/>
        </authorList>
    </citation>
    <scope>NUCLEOTIDE SEQUENCE</scope>
    <source>
        <strain evidence="4">FP-58527</strain>
    </source>
</reference>
<dbReference type="EMBL" id="KE504149">
    <property type="protein sequence ID" value="EPT00399.1"/>
    <property type="molecule type" value="Genomic_DNA"/>
</dbReference>
<name>S8EAV7_FOMSC</name>
<dbReference type="OrthoDB" id="45256at2759"/>
<dbReference type="InterPro" id="IPR033421">
    <property type="entry name" value="Rit1_DUSP-like"/>
</dbReference>
<keyword evidence="4" id="KW-1185">Reference proteome</keyword>
<gene>
    <name evidence="3" type="ORF">FOMPIDRAFT_150630</name>
</gene>
<organism evidence="3 4">
    <name type="scientific">Fomitopsis schrenkii</name>
    <name type="common">Brown rot fungus</name>
    <dbReference type="NCBI Taxonomy" id="2126942"/>
    <lineage>
        <taxon>Eukaryota</taxon>
        <taxon>Fungi</taxon>
        <taxon>Dikarya</taxon>
        <taxon>Basidiomycota</taxon>
        <taxon>Agaricomycotina</taxon>
        <taxon>Agaricomycetes</taxon>
        <taxon>Polyporales</taxon>
        <taxon>Fomitopsis</taxon>
    </lineage>
</organism>
<evidence type="ECO:0008006" key="5">
    <source>
        <dbReference type="Google" id="ProtNLM"/>
    </source>
</evidence>
<dbReference type="STRING" id="743788.S8EAV7"/>
<dbReference type="FunCoup" id="S8EAV7">
    <property type="interactions" value="21"/>
</dbReference>
<dbReference type="Gene3D" id="3.90.190.10">
    <property type="entry name" value="Protein tyrosine phosphatase superfamily"/>
    <property type="match status" value="1"/>
</dbReference>
<dbReference type="GO" id="GO:0019988">
    <property type="term" value="P:charged-tRNA amino acid modification"/>
    <property type="evidence" value="ECO:0007669"/>
    <property type="project" value="InterPro"/>
</dbReference>
<dbReference type="AlphaFoldDB" id="S8EAV7"/>
<evidence type="ECO:0000259" key="1">
    <source>
        <dbReference type="Pfam" id="PF04179"/>
    </source>
</evidence>
<dbReference type="InParanoid" id="S8EAV7"/>
<evidence type="ECO:0000313" key="3">
    <source>
        <dbReference type="EMBL" id="EPT00399.1"/>
    </source>
</evidence>
<proteinExistence type="predicted"/>
<feature type="domain" description="Rit1 DUSP-like" evidence="1">
    <location>
        <begin position="345"/>
        <end position="457"/>
    </location>
</feature>
<feature type="domain" description="Rit1 N-terminal" evidence="2">
    <location>
        <begin position="9"/>
        <end position="274"/>
    </location>
</feature>
<dbReference type="InterPro" id="IPR007306">
    <property type="entry name" value="Rit1"/>
</dbReference>
<evidence type="ECO:0000313" key="4">
    <source>
        <dbReference type="Proteomes" id="UP000015241"/>
    </source>
</evidence>
<protein>
    <recommendedName>
        <fullName evidence="5">Initiator tRNA phosphoribosyl transferase</fullName>
    </recommendedName>
</protein>
<dbReference type="GO" id="GO:0005737">
    <property type="term" value="C:cytoplasm"/>
    <property type="evidence" value="ECO:0007669"/>
    <property type="project" value="TreeGrafter"/>
</dbReference>
<dbReference type="PANTHER" id="PTHR31811">
    <property type="entry name" value="TRNA A64-2'-O-RIBOSYLPHOSPHATE TRANSFERASE"/>
    <property type="match status" value="1"/>
</dbReference>
<dbReference type="InterPro" id="IPR029021">
    <property type="entry name" value="Prot-tyrosine_phosphatase-like"/>
</dbReference>
<dbReference type="Pfam" id="PF04179">
    <property type="entry name" value="Init_tRNA_PT"/>
    <property type="match status" value="1"/>
</dbReference>
<dbReference type="InterPro" id="IPR033449">
    <property type="entry name" value="Rit1_N"/>
</dbReference>
<dbReference type="Proteomes" id="UP000015241">
    <property type="component" value="Unassembled WGS sequence"/>
</dbReference>
<dbReference type="Pfam" id="PF17184">
    <property type="entry name" value="Rit1_C"/>
    <property type="match status" value="1"/>
</dbReference>
<dbReference type="eggNOG" id="KOG2634">
    <property type="taxonomic scope" value="Eukaryota"/>
</dbReference>
<evidence type="ECO:0000259" key="2">
    <source>
        <dbReference type="Pfam" id="PF17184"/>
    </source>
</evidence>